<proteinExistence type="predicted"/>
<keyword evidence="2" id="KW-1185">Reference proteome</keyword>
<name>A0A916TP45_9HYPH</name>
<dbReference type="InterPro" id="IPR008557">
    <property type="entry name" value="PhoX"/>
</dbReference>
<dbReference type="PANTHER" id="PTHR35399">
    <property type="entry name" value="SLR8030 PROTEIN"/>
    <property type="match status" value="1"/>
</dbReference>
<protein>
    <submittedName>
        <fullName evidence="1">Uncharacterized protein</fullName>
    </submittedName>
</protein>
<reference evidence="1" key="2">
    <citation type="submission" date="2020-09" db="EMBL/GenBank/DDBJ databases">
        <authorList>
            <person name="Sun Q."/>
            <person name="Zhou Y."/>
        </authorList>
    </citation>
    <scope>NUCLEOTIDE SEQUENCE</scope>
    <source>
        <strain evidence="1">CGMCC 1.12426</strain>
    </source>
</reference>
<dbReference type="PANTHER" id="PTHR35399:SF2">
    <property type="entry name" value="DUF839 DOMAIN-CONTAINING PROTEIN"/>
    <property type="match status" value="1"/>
</dbReference>
<evidence type="ECO:0000313" key="2">
    <source>
        <dbReference type="Proteomes" id="UP000605148"/>
    </source>
</evidence>
<accession>A0A916TP45</accession>
<comment type="caution">
    <text evidence="1">The sequence shown here is derived from an EMBL/GenBank/DDBJ whole genome shotgun (WGS) entry which is preliminary data.</text>
</comment>
<dbReference type="EMBL" id="BMFA01000009">
    <property type="protein sequence ID" value="GGB56099.1"/>
    <property type="molecule type" value="Genomic_DNA"/>
</dbReference>
<organism evidence="1 2">
    <name type="scientific">Roseibium aquae</name>
    <dbReference type="NCBI Taxonomy" id="1323746"/>
    <lineage>
        <taxon>Bacteria</taxon>
        <taxon>Pseudomonadati</taxon>
        <taxon>Pseudomonadota</taxon>
        <taxon>Alphaproteobacteria</taxon>
        <taxon>Hyphomicrobiales</taxon>
        <taxon>Stappiaceae</taxon>
        <taxon>Roseibium</taxon>
    </lineage>
</organism>
<dbReference type="Proteomes" id="UP000605148">
    <property type="component" value="Unassembled WGS sequence"/>
</dbReference>
<sequence length="74" mass="7975">MQLEWCGPFPGETEACRVNRTGNGSEVTGLTWSSDKRTMFVGIQHPGKPFPDGEGSLPRSAIVAVKRDDNAKVG</sequence>
<gene>
    <name evidence="1" type="ORF">GCM10011316_30240</name>
</gene>
<reference evidence="1" key="1">
    <citation type="journal article" date="2014" name="Int. J. Syst. Evol. Microbiol.">
        <title>Complete genome sequence of Corynebacterium casei LMG S-19264T (=DSM 44701T), isolated from a smear-ripened cheese.</title>
        <authorList>
            <consortium name="US DOE Joint Genome Institute (JGI-PGF)"/>
            <person name="Walter F."/>
            <person name="Albersmeier A."/>
            <person name="Kalinowski J."/>
            <person name="Ruckert C."/>
        </authorList>
    </citation>
    <scope>NUCLEOTIDE SEQUENCE</scope>
    <source>
        <strain evidence="1">CGMCC 1.12426</strain>
    </source>
</reference>
<dbReference type="AlphaFoldDB" id="A0A916TP45"/>
<dbReference type="Pfam" id="PF05787">
    <property type="entry name" value="PhoX"/>
    <property type="match status" value="1"/>
</dbReference>
<evidence type="ECO:0000313" key="1">
    <source>
        <dbReference type="EMBL" id="GGB56099.1"/>
    </source>
</evidence>